<dbReference type="Gene3D" id="3.30.300.30">
    <property type="match status" value="1"/>
</dbReference>
<comment type="caution">
    <text evidence="3">The sequence shown here is derived from an EMBL/GenBank/DDBJ whole genome shotgun (WGS) entry which is preliminary data.</text>
</comment>
<accession>A0ABW1EQV0</accession>
<evidence type="ECO:0000259" key="1">
    <source>
        <dbReference type="Pfam" id="PF00501"/>
    </source>
</evidence>
<dbReference type="InterPro" id="IPR045851">
    <property type="entry name" value="AMP-bd_C_sf"/>
</dbReference>
<keyword evidence="4" id="KW-1185">Reference proteome</keyword>
<dbReference type="PANTHER" id="PTHR43767:SF1">
    <property type="entry name" value="NONRIBOSOMAL PEPTIDE SYNTHASE PES1 (EUROFUNG)-RELATED"/>
    <property type="match status" value="1"/>
</dbReference>
<dbReference type="Gene3D" id="3.40.50.12780">
    <property type="entry name" value="N-terminal domain of ligase-like"/>
    <property type="match status" value="1"/>
</dbReference>
<dbReference type="SUPFAM" id="SSF56801">
    <property type="entry name" value="Acetyl-CoA synthetase-like"/>
    <property type="match status" value="1"/>
</dbReference>
<dbReference type="PANTHER" id="PTHR43767">
    <property type="entry name" value="LONG-CHAIN-FATTY-ACID--COA LIGASE"/>
    <property type="match status" value="1"/>
</dbReference>
<evidence type="ECO:0000313" key="4">
    <source>
        <dbReference type="Proteomes" id="UP001596067"/>
    </source>
</evidence>
<dbReference type="Pfam" id="PF13193">
    <property type="entry name" value="AMP-binding_C"/>
    <property type="match status" value="1"/>
</dbReference>
<reference evidence="4" key="1">
    <citation type="journal article" date="2019" name="Int. J. Syst. Evol. Microbiol.">
        <title>The Global Catalogue of Microorganisms (GCM) 10K type strain sequencing project: providing services to taxonomists for standard genome sequencing and annotation.</title>
        <authorList>
            <consortium name="The Broad Institute Genomics Platform"/>
            <consortium name="The Broad Institute Genome Sequencing Center for Infectious Disease"/>
            <person name="Wu L."/>
            <person name="Ma J."/>
        </authorList>
    </citation>
    <scope>NUCLEOTIDE SEQUENCE [LARGE SCALE GENOMIC DNA]</scope>
    <source>
        <strain evidence="4">CGMCC 4.1469</strain>
    </source>
</reference>
<dbReference type="InterPro" id="IPR050237">
    <property type="entry name" value="ATP-dep_AMP-bd_enzyme"/>
</dbReference>
<dbReference type="EMBL" id="JBHSOD010000004">
    <property type="protein sequence ID" value="MFC5884385.1"/>
    <property type="molecule type" value="Genomic_DNA"/>
</dbReference>
<sequence>MSSIVEAVRGNGAPPDATALVAGGRAWTYRELLAAAELVAGALRGRAVPDEPVTARLSAPAAYAVLVLGCDLAGVPLVHQDPAAPAPADPVVPTVLDTDPDGPAGPTTVLCAEPPLRLTGAGRSELPAGVPDGAHVFLTSGSTGTPTGVVRTAAAVLADARRVGTFLGYRPDAPVTVAAPLFHAYGFNYGLIAPLALGAPARFQPARSVPSQLANAVRADGARSLIALPFHYALLTKAADPDGALAAALAPLATAVSAGAPLGPGVAAAIAERFAFRLHNCYGSSEAGAVTLAPATGEAEDGAVGTPLPGVETRVVPLGDGGPHSGELRLRTSSLAAGRIGPDGLVPLDLDADGWYRTGDLALTATEHGIRLAGRIGTLINVAGKKVAPVEIERVLARHPAVADVRVTAAPDTAHGQVPVAAVVLRADAPDLVPWCRDRLAPHQVPRRIDVVAEIPRSATGKALAPGAGR</sequence>
<name>A0ABW1EQV0_9ACTN</name>
<evidence type="ECO:0000313" key="3">
    <source>
        <dbReference type="EMBL" id="MFC5884385.1"/>
    </source>
</evidence>
<dbReference type="Proteomes" id="UP001596067">
    <property type="component" value="Unassembled WGS sequence"/>
</dbReference>
<feature type="domain" description="AMP-dependent synthetase/ligase" evidence="1">
    <location>
        <begin position="132"/>
        <end position="338"/>
    </location>
</feature>
<proteinExistence type="predicted"/>
<dbReference type="Pfam" id="PF00501">
    <property type="entry name" value="AMP-binding"/>
    <property type="match status" value="1"/>
</dbReference>
<dbReference type="InterPro" id="IPR042099">
    <property type="entry name" value="ANL_N_sf"/>
</dbReference>
<protein>
    <submittedName>
        <fullName evidence="3">Class I adenylate-forming enzyme family protein</fullName>
    </submittedName>
</protein>
<evidence type="ECO:0000259" key="2">
    <source>
        <dbReference type="Pfam" id="PF13193"/>
    </source>
</evidence>
<gene>
    <name evidence="3" type="ORF">ACFP0N_05210</name>
</gene>
<organism evidence="3 4">
    <name type="scientific">Kitasatospora aburaviensis</name>
    <dbReference type="NCBI Taxonomy" id="67265"/>
    <lineage>
        <taxon>Bacteria</taxon>
        <taxon>Bacillati</taxon>
        <taxon>Actinomycetota</taxon>
        <taxon>Actinomycetes</taxon>
        <taxon>Kitasatosporales</taxon>
        <taxon>Streptomycetaceae</taxon>
        <taxon>Kitasatospora</taxon>
    </lineage>
</organism>
<dbReference type="CDD" id="cd04433">
    <property type="entry name" value="AFD_class_I"/>
    <property type="match status" value="1"/>
</dbReference>
<dbReference type="RefSeq" id="WP_313762705.1">
    <property type="nucleotide sequence ID" value="NZ_BAAAVH010000110.1"/>
</dbReference>
<feature type="domain" description="AMP-binding enzyme C-terminal" evidence="2">
    <location>
        <begin position="391"/>
        <end position="462"/>
    </location>
</feature>
<dbReference type="InterPro" id="IPR000873">
    <property type="entry name" value="AMP-dep_synth/lig_dom"/>
</dbReference>
<dbReference type="InterPro" id="IPR025110">
    <property type="entry name" value="AMP-bd_C"/>
</dbReference>